<dbReference type="Gene3D" id="3.40.190.10">
    <property type="entry name" value="Periplasmic binding protein-like II"/>
    <property type="match status" value="2"/>
</dbReference>
<proteinExistence type="predicted"/>
<dbReference type="PANTHER" id="PTHR30632">
    <property type="entry name" value="MOLYBDATE-BINDING PERIPLASMIC PROTEIN"/>
    <property type="match status" value="1"/>
</dbReference>
<dbReference type="InterPro" id="IPR050682">
    <property type="entry name" value="ModA/WtpA"/>
</dbReference>
<accession>A0ABV9QC44</accession>
<protein>
    <submittedName>
        <fullName evidence="1">Substrate-binding domain-containing protein</fullName>
    </submittedName>
</protein>
<dbReference type="PANTHER" id="PTHR30632:SF11">
    <property type="entry name" value="BLR4797 PROTEIN"/>
    <property type="match status" value="1"/>
</dbReference>
<sequence>MQPILHGISSMATRQAFSELLVDWHARGGETTTIESVGGVDAARRVQAGKEAWDVVFLASEALTKLQAAGRVVEGSVLPLMRSGTAVAVPAGAEPPDITSEDAVRAAVLAAPSIGYSTGPSGVALQALLDRWGIATQVSTRTVQAPPGVPVGTLIARGEVALGFQQLAELIHVPGIAIVGLLPPSIAIDTVFSGGIVAGTPHTDAARRLLAFMASPEASQAKQRQGMTPV</sequence>
<dbReference type="SUPFAM" id="SSF53850">
    <property type="entry name" value="Periplasmic binding protein-like II"/>
    <property type="match status" value="1"/>
</dbReference>
<organism evidence="1 2">
    <name type="scientific">Giesbergeria sinuosa</name>
    <dbReference type="NCBI Taxonomy" id="80883"/>
    <lineage>
        <taxon>Bacteria</taxon>
        <taxon>Pseudomonadati</taxon>
        <taxon>Pseudomonadota</taxon>
        <taxon>Betaproteobacteria</taxon>
        <taxon>Burkholderiales</taxon>
        <taxon>Comamonadaceae</taxon>
        <taxon>Giesbergeria</taxon>
    </lineage>
</organism>
<dbReference type="EMBL" id="JBHSHJ010000002">
    <property type="protein sequence ID" value="MFC4788229.1"/>
    <property type="molecule type" value="Genomic_DNA"/>
</dbReference>
<comment type="caution">
    <text evidence="1">The sequence shown here is derived from an EMBL/GenBank/DDBJ whole genome shotgun (WGS) entry which is preliminary data.</text>
</comment>
<evidence type="ECO:0000313" key="2">
    <source>
        <dbReference type="Proteomes" id="UP001596001"/>
    </source>
</evidence>
<dbReference type="Proteomes" id="UP001596001">
    <property type="component" value="Unassembled WGS sequence"/>
</dbReference>
<gene>
    <name evidence="1" type="ORF">ACFO6X_04415</name>
</gene>
<keyword evidence="2" id="KW-1185">Reference proteome</keyword>
<dbReference type="RefSeq" id="WP_382430430.1">
    <property type="nucleotide sequence ID" value="NZ_JBHSHJ010000002.1"/>
</dbReference>
<dbReference type="Pfam" id="PF13531">
    <property type="entry name" value="SBP_bac_11"/>
    <property type="match status" value="1"/>
</dbReference>
<reference evidence="2" key="1">
    <citation type="journal article" date="2019" name="Int. J. Syst. Evol. Microbiol.">
        <title>The Global Catalogue of Microorganisms (GCM) 10K type strain sequencing project: providing services to taxonomists for standard genome sequencing and annotation.</title>
        <authorList>
            <consortium name="The Broad Institute Genomics Platform"/>
            <consortium name="The Broad Institute Genome Sequencing Center for Infectious Disease"/>
            <person name="Wu L."/>
            <person name="Ma J."/>
        </authorList>
    </citation>
    <scope>NUCLEOTIDE SEQUENCE [LARGE SCALE GENOMIC DNA]</scope>
    <source>
        <strain evidence="2">CCUG 49452</strain>
    </source>
</reference>
<evidence type="ECO:0000313" key="1">
    <source>
        <dbReference type="EMBL" id="MFC4788229.1"/>
    </source>
</evidence>
<name>A0ABV9QC44_9BURK</name>